<dbReference type="EMBL" id="LAZR01063515">
    <property type="protein sequence ID" value="KKK59365.1"/>
    <property type="molecule type" value="Genomic_DNA"/>
</dbReference>
<proteinExistence type="predicted"/>
<dbReference type="GO" id="GO:0006231">
    <property type="term" value="P:dTMP biosynthetic process"/>
    <property type="evidence" value="ECO:0007669"/>
    <property type="project" value="InterPro"/>
</dbReference>
<dbReference type="AlphaFoldDB" id="A0A0F8XEL3"/>
<dbReference type="Pfam" id="PF02511">
    <property type="entry name" value="Thy1"/>
    <property type="match status" value="1"/>
</dbReference>
<dbReference type="SUPFAM" id="SSF69796">
    <property type="entry name" value="Thymidylate synthase-complementing protein Thy1"/>
    <property type="match status" value="1"/>
</dbReference>
<dbReference type="InterPro" id="IPR003669">
    <property type="entry name" value="Thymidylate_synthase_ThyX"/>
</dbReference>
<dbReference type="InterPro" id="IPR036098">
    <property type="entry name" value="Thymidylate_synthase_ThyX_sf"/>
</dbReference>
<comment type="caution">
    <text evidence="1">The sequence shown here is derived from an EMBL/GenBank/DDBJ whole genome shotgun (WGS) entry which is preliminary data.</text>
</comment>
<dbReference type="GO" id="GO:0050660">
    <property type="term" value="F:flavin adenine dinucleotide binding"/>
    <property type="evidence" value="ECO:0007669"/>
    <property type="project" value="InterPro"/>
</dbReference>
<protein>
    <submittedName>
        <fullName evidence="1">Uncharacterized protein</fullName>
    </submittedName>
</protein>
<gene>
    <name evidence="1" type="ORF">LCGC14_3035090</name>
</gene>
<feature type="non-terminal residue" evidence="1">
    <location>
        <position position="101"/>
    </location>
</feature>
<name>A0A0F8XEL3_9ZZZZ</name>
<dbReference type="GO" id="GO:0050797">
    <property type="term" value="F:thymidylate synthase (FAD) activity"/>
    <property type="evidence" value="ECO:0007669"/>
    <property type="project" value="InterPro"/>
</dbReference>
<reference evidence="1" key="1">
    <citation type="journal article" date="2015" name="Nature">
        <title>Complex archaea that bridge the gap between prokaryotes and eukaryotes.</title>
        <authorList>
            <person name="Spang A."/>
            <person name="Saw J.H."/>
            <person name="Jorgensen S.L."/>
            <person name="Zaremba-Niedzwiedzka K."/>
            <person name="Martijn J."/>
            <person name="Lind A.E."/>
            <person name="van Eijk R."/>
            <person name="Schleper C."/>
            <person name="Guy L."/>
            <person name="Ettema T.J."/>
        </authorList>
    </citation>
    <scope>NUCLEOTIDE SEQUENCE</scope>
</reference>
<sequence>MKRVRPGVHILAATAIEVDGLRTYLEVIGADQWESDAPSDIEEIIEIMGRGCYKSFGTELNPNITKVRATNEAYLANIRKQGHGAVLEHGWVSFMFTDVSR</sequence>
<evidence type="ECO:0000313" key="1">
    <source>
        <dbReference type="EMBL" id="KKK59365.1"/>
    </source>
</evidence>
<dbReference type="Gene3D" id="6.10.140.450">
    <property type="match status" value="1"/>
</dbReference>
<organism evidence="1">
    <name type="scientific">marine sediment metagenome</name>
    <dbReference type="NCBI Taxonomy" id="412755"/>
    <lineage>
        <taxon>unclassified sequences</taxon>
        <taxon>metagenomes</taxon>
        <taxon>ecological metagenomes</taxon>
    </lineage>
</organism>
<accession>A0A0F8XEL3</accession>